<dbReference type="AlphaFoldDB" id="F3L212"/>
<comment type="similarity">
    <text evidence="1">Belongs to the LysR transcriptional regulatory family.</text>
</comment>
<dbReference type="PROSITE" id="PS50931">
    <property type="entry name" value="HTH_LYSR"/>
    <property type="match status" value="1"/>
</dbReference>
<evidence type="ECO:0000256" key="1">
    <source>
        <dbReference type="ARBA" id="ARBA00009437"/>
    </source>
</evidence>
<dbReference type="InterPro" id="IPR005119">
    <property type="entry name" value="LysR_subst-bd"/>
</dbReference>
<evidence type="ECO:0000256" key="2">
    <source>
        <dbReference type="ARBA" id="ARBA00023015"/>
    </source>
</evidence>
<dbReference type="Gene3D" id="3.40.190.290">
    <property type="match status" value="1"/>
</dbReference>
<dbReference type="SUPFAM" id="SSF53850">
    <property type="entry name" value="Periplasmic binding protein-like II"/>
    <property type="match status" value="1"/>
</dbReference>
<name>F3L212_9GAMM</name>
<dbReference type="GO" id="GO:0006351">
    <property type="term" value="P:DNA-templated transcription"/>
    <property type="evidence" value="ECO:0007669"/>
    <property type="project" value="TreeGrafter"/>
</dbReference>
<dbReference type="STRING" id="2518989.IMCC3088_1502"/>
<dbReference type="SUPFAM" id="SSF46785">
    <property type="entry name" value="Winged helix' DNA-binding domain"/>
    <property type="match status" value="1"/>
</dbReference>
<dbReference type="OrthoDB" id="570111at2"/>
<dbReference type="PANTHER" id="PTHR30537:SF3">
    <property type="entry name" value="TRANSCRIPTIONAL REGULATORY PROTEIN"/>
    <property type="match status" value="1"/>
</dbReference>
<dbReference type="InterPro" id="IPR000847">
    <property type="entry name" value="LysR_HTH_N"/>
</dbReference>
<dbReference type="GO" id="GO:0043565">
    <property type="term" value="F:sequence-specific DNA binding"/>
    <property type="evidence" value="ECO:0007669"/>
    <property type="project" value="TreeGrafter"/>
</dbReference>
<dbReference type="InterPro" id="IPR058163">
    <property type="entry name" value="LysR-type_TF_proteobact-type"/>
</dbReference>
<dbReference type="InterPro" id="IPR036390">
    <property type="entry name" value="WH_DNA-bd_sf"/>
</dbReference>
<dbReference type="InterPro" id="IPR036388">
    <property type="entry name" value="WH-like_DNA-bd_sf"/>
</dbReference>
<dbReference type="GO" id="GO:0003700">
    <property type="term" value="F:DNA-binding transcription factor activity"/>
    <property type="evidence" value="ECO:0007669"/>
    <property type="project" value="InterPro"/>
</dbReference>
<protein>
    <submittedName>
        <fullName evidence="5">Transcriptional regulator</fullName>
    </submittedName>
</protein>
<dbReference type="EMBL" id="AEIG01000038">
    <property type="protein sequence ID" value="EGG29631.1"/>
    <property type="molecule type" value="Genomic_DNA"/>
</dbReference>
<dbReference type="eggNOG" id="COG0583">
    <property type="taxonomic scope" value="Bacteria"/>
</dbReference>
<keyword evidence="6" id="KW-1185">Reference proteome</keyword>
<evidence type="ECO:0000313" key="5">
    <source>
        <dbReference type="EMBL" id="EGG29631.1"/>
    </source>
</evidence>
<dbReference type="Pfam" id="PF03466">
    <property type="entry name" value="LysR_substrate"/>
    <property type="match status" value="1"/>
</dbReference>
<keyword evidence="2" id="KW-0805">Transcription regulation</keyword>
<reference evidence="5 6" key="1">
    <citation type="journal article" date="2011" name="J. Bacteriol.">
        <title>Genome sequence of strain IMCC3088, a proteorhodopsin-containing marine bacterium belonging to the OM60/NOR5 clade.</title>
        <authorList>
            <person name="Jang Y."/>
            <person name="Oh H.M."/>
            <person name="Kang I."/>
            <person name="Lee K."/>
            <person name="Yang S.J."/>
            <person name="Cho J.C."/>
        </authorList>
    </citation>
    <scope>NUCLEOTIDE SEQUENCE [LARGE SCALE GENOMIC DNA]</scope>
    <source>
        <strain evidence="5 6">IMCC3088</strain>
    </source>
</reference>
<evidence type="ECO:0000256" key="3">
    <source>
        <dbReference type="ARBA" id="ARBA00023125"/>
    </source>
</evidence>
<dbReference type="Proteomes" id="UP000005615">
    <property type="component" value="Unassembled WGS sequence"/>
</dbReference>
<keyword evidence="3" id="KW-0238">DNA-binding</keyword>
<dbReference type="PANTHER" id="PTHR30537">
    <property type="entry name" value="HTH-TYPE TRANSCRIPTIONAL REGULATOR"/>
    <property type="match status" value="1"/>
</dbReference>
<gene>
    <name evidence="5" type="ORF">IMCC3088_1502</name>
</gene>
<accession>F3L212</accession>
<evidence type="ECO:0000256" key="4">
    <source>
        <dbReference type="ARBA" id="ARBA00023163"/>
    </source>
</evidence>
<sequence length="296" mass="33187">MNWDDLKILLALNRERSSRKAANRLGISNTTIIRRLELLEEAVGARLFDRTPDGFQTTSVGEQLVRTAIEVEDKIAEGERHVTGRDTDLEGIIKVALPEGPVQYIAQSFAEFVNQYPRIQLDLSASNEPVDLARREADVALRVLRLDAKLPKDIVGIRLGSMSFGYYIHKDLLSEVQAGRTPLTIMSSSTDEPDIKLAPTTYPTPIVKRHVMRGVNQMRAAILCRMGAGELPSIACSDTPEVVQLPDTKAERYGYVWLLYHKDLRQSARIRAFFKHVAGLQRNWSAAWDTSTSAEQ</sequence>
<dbReference type="Gene3D" id="1.10.10.10">
    <property type="entry name" value="Winged helix-like DNA-binding domain superfamily/Winged helix DNA-binding domain"/>
    <property type="match status" value="1"/>
</dbReference>
<dbReference type="RefSeq" id="WP_009575809.1">
    <property type="nucleotide sequence ID" value="NZ_AEIG01000038.1"/>
</dbReference>
<dbReference type="Pfam" id="PF00126">
    <property type="entry name" value="HTH_1"/>
    <property type="match status" value="1"/>
</dbReference>
<keyword evidence="4" id="KW-0804">Transcription</keyword>
<evidence type="ECO:0000313" key="6">
    <source>
        <dbReference type="Proteomes" id="UP000005615"/>
    </source>
</evidence>
<proteinExistence type="inferred from homology"/>
<organism evidence="5 6">
    <name type="scientific">Aequoribacter fuscus</name>
    <dbReference type="NCBI Taxonomy" id="2518989"/>
    <lineage>
        <taxon>Bacteria</taxon>
        <taxon>Pseudomonadati</taxon>
        <taxon>Pseudomonadota</taxon>
        <taxon>Gammaproteobacteria</taxon>
        <taxon>Cellvibrionales</taxon>
        <taxon>Halieaceae</taxon>
        <taxon>Aequoribacter</taxon>
    </lineage>
</organism>
<comment type="caution">
    <text evidence="5">The sequence shown here is derived from an EMBL/GenBank/DDBJ whole genome shotgun (WGS) entry which is preliminary data.</text>
</comment>